<dbReference type="WBParaSite" id="SSLN_0001293901-mRNA-1">
    <property type="protein sequence ID" value="SSLN_0001293901-mRNA-1"/>
    <property type="gene ID" value="SSLN_0001293901"/>
</dbReference>
<feature type="domain" description="AGC-kinase C-terminal" evidence="6">
    <location>
        <begin position="33"/>
        <end position="83"/>
    </location>
</feature>
<evidence type="ECO:0000313" key="8">
    <source>
        <dbReference type="Proteomes" id="UP000275846"/>
    </source>
</evidence>
<organism evidence="9">
    <name type="scientific">Schistocephalus solidus</name>
    <name type="common">Tapeworm</name>
    <dbReference type="NCBI Taxonomy" id="70667"/>
    <lineage>
        <taxon>Eukaryota</taxon>
        <taxon>Metazoa</taxon>
        <taxon>Spiralia</taxon>
        <taxon>Lophotrochozoa</taxon>
        <taxon>Platyhelminthes</taxon>
        <taxon>Cestoda</taxon>
        <taxon>Eucestoda</taxon>
        <taxon>Diphyllobothriidea</taxon>
        <taxon>Diphyllobothriidae</taxon>
        <taxon>Schistocephalus</taxon>
    </lineage>
</organism>
<keyword evidence="4" id="KW-0418">Kinase</keyword>
<protein>
    <submittedName>
        <fullName evidence="9">AGC-kinase C-terminal domain-containing protein</fullName>
    </submittedName>
</protein>
<evidence type="ECO:0000256" key="5">
    <source>
        <dbReference type="ARBA" id="ARBA00022840"/>
    </source>
</evidence>
<evidence type="ECO:0000313" key="7">
    <source>
        <dbReference type="EMBL" id="VDL98854.1"/>
    </source>
</evidence>
<evidence type="ECO:0000313" key="9">
    <source>
        <dbReference type="WBParaSite" id="SSLN_0001293901-mRNA-1"/>
    </source>
</evidence>
<keyword evidence="5" id="KW-0067">ATP-binding</keyword>
<dbReference type="EMBL" id="UYSU01037297">
    <property type="protein sequence ID" value="VDL98854.1"/>
    <property type="molecule type" value="Genomic_DNA"/>
</dbReference>
<dbReference type="PROSITE" id="PS51285">
    <property type="entry name" value="AGC_KINASE_CTER"/>
    <property type="match status" value="1"/>
</dbReference>
<keyword evidence="8" id="KW-1185">Reference proteome</keyword>
<dbReference type="STRING" id="70667.A0A183T7M1"/>
<accession>A0A183T7M1</accession>
<keyword evidence="2" id="KW-0808">Transferase</keyword>
<dbReference type="SMART" id="SM00133">
    <property type="entry name" value="S_TK_X"/>
    <property type="match status" value="1"/>
</dbReference>
<keyword evidence="3" id="KW-0547">Nucleotide-binding</keyword>
<proteinExistence type="predicted"/>
<evidence type="ECO:0000256" key="2">
    <source>
        <dbReference type="ARBA" id="ARBA00022679"/>
    </source>
</evidence>
<evidence type="ECO:0000256" key="4">
    <source>
        <dbReference type="ARBA" id="ARBA00022777"/>
    </source>
</evidence>
<name>A0A183T7M1_SCHSO</name>
<evidence type="ECO:0000256" key="1">
    <source>
        <dbReference type="ARBA" id="ARBA00022527"/>
    </source>
</evidence>
<reference evidence="7 8" key="2">
    <citation type="submission" date="2018-11" db="EMBL/GenBank/DDBJ databases">
        <authorList>
            <consortium name="Pathogen Informatics"/>
        </authorList>
    </citation>
    <scope>NUCLEOTIDE SEQUENCE [LARGE SCALE GENOMIC DNA]</scope>
    <source>
        <strain evidence="7 8">NST_G2</strain>
    </source>
</reference>
<dbReference type="PANTHER" id="PTHR24353">
    <property type="entry name" value="CYCLIC NUCLEOTIDE-DEPENDENT PROTEIN KINASE"/>
    <property type="match status" value="1"/>
</dbReference>
<reference evidence="9" key="1">
    <citation type="submission" date="2016-06" db="UniProtKB">
        <authorList>
            <consortium name="WormBaseParasite"/>
        </authorList>
    </citation>
    <scope>IDENTIFICATION</scope>
</reference>
<sequence>MALPWLSASVFSVKSLRPGIFPGFSYPGMRYFQGFDWIGLCRRTLVAPILPKVSGPTDVSNFDKYPDQFDLPPDENSGWDIDF</sequence>
<dbReference type="PANTHER" id="PTHR24353:SF147">
    <property type="entry name" value="CGMP-DEPENDENT SERINE_THREONIN PROTEIN KINASE-RELATED"/>
    <property type="match status" value="1"/>
</dbReference>
<evidence type="ECO:0000256" key="3">
    <source>
        <dbReference type="ARBA" id="ARBA00022741"/>
    </source>
</evidence>
<evidence type="ECO:0000259" key="6">
    <source>
        <dbReference type="PROSITE" id="PS51285"/>
    </source>
</evidence>
<dbReference type="GO" id="GO:0004674">
    <property type="term" value="F:protein serine/threonine kinase activity"/>
    <property type="evidence" value="ECO:0007669"/>
    <property type="project" value="UniProtKB-KW"/>
</dbReference>
<keyword evidence="1" id="KW-0723">Serine/threonine-protein kinase</keyword>
<gene>
    <name evidence="7" type="ORF">SSLN_LOCUS12469</name>
</gene>
<dbReference type="AlphaFoldDB" id="A0A183T7M1"/>
<dbReference type="GO" id="GO:0005524">
    <property type="term" value="F:ATP binding"/>
    <property type="evidence" value="ECO:0007669"/>
    <property type="project" value="UniProtKB-KW"/>
</dbReference>
<dbReference type="Proteomes" id="UP000275846">
    <property type="component" value="Unassembled WGS sequence"/>
</dbReference>
<dbReference type="OrthoDB" id="6257932at2759"/>
<dbReference type="InterPro" id="IPR000961">
    <property type="entry name" value="AGC-kinase_C"/>
</dbReference>